<feature type="region of interest" description="Disordered" evidence="1">
    <location>
        <begin position="42"/>
        <end position="67"/>
    </location>
</feature>
<dbReference type="EMBL" id="JACGWO010000002">
    <property type="protein sequence ID" value="KAK4435105.1"/>
    <property type="molecule type" value="Genomic_DNA"/>
</dbReference>
<feature type="compositionally biased region" description="Basic and acidic residues" evidence="1">
    <location>
        <begin position="56"/>
        <end position="67"/>
    </location>
</feature>
<evidence type="ECO:0000313" key="2">
    <source>
        <dbReference type="EMBL" id="KAK4435105.1"/>
    </source>
</evidence>
<protein>
    <submittedName>
        <fullName evidence="2">Uncharacterized protein</fullName>
    </submittedName>
</protein>
<evidence type="ECO:0000256" key="1">
    <source>
        <dbReference type="SAM" id="MobiDB-lite"/>
    </source>
</evidence>
<feature type="non-terminal residue" evidence="2">
    <location>
        <position position="1"/>
    </location>
</feature>
<dbReference type="Proteomes" id="UP001293254">
    <property type="component" value="Unassembled WGS sequence"/>
</dbReference>
<keyword evidence="3" id="KW-1185">Reference proteome</keyword>
<gene>
    <name evidence="2" type="ORF">Salat_0673800</name>
</gene>
<proteinExistence type="predicted"/>
<evidence type="ECO:0000313" key="3">
    <source>
        <dbReference type="Proteomes" id="UP001293254"/>
    </source>
</evidence>
<feature type="compositionally biased region" description="Low complexity" evidence="1">
    <location>
        <begin position="43"/>
        <end position="52"/>
    </location>
</feature>
<accession>A0AAE1YR15</accession>
<sequence>WLEILPAIWIQSCVRGGRSDEGAGRRGAKIFEVGRWGNGTLGWSPPWRSPPSGTFRGKEAREKRKVDSLSESSCTTWGLRTCMQETSLVELPSVSIVWSHENNQQHTSPLPSSPHPNN</sequence>
<organism evidence="2 3">
    <name type="scientific">Sesamum alatum</name>
    <dbReference type="NCBI Taxonomy" id="300844"/>
    <lineage>
        <taxon>Eukaryota</taxon>
        <taxon>Viridiplantae</taxon>
        <taxon>Streptophyta</taxon>
        <taxon>Embryophyta</taxon>
        <taxon>Tracheophyta</taxon>
        <taxon>Spermatophyta</taxon>
        <taxon>Magnoliopsida</taxon>
        <taxon>eudicotyledons</taxon>
        <taxon>Gunneridae</taxon>
        <taxon>Pentapetalae</taxon>
        <taxon>asterids</taxon>
        <taxon>lamiids</taxon>
        <taxon>Lamiales</taxon>
        <taxon>Pedaliaceae</taxon>
        <taxon>Sesamum</taxon>
    </lineage>
</organism>
<dbReference type="AlphaFoldDB" id="A0AAE1YR15"/>
<reference evidence="2" key="2">
    <citation type="journal article" date="2024" name="Plant">
        <title>Genomic evolution and insights into agronomic trait innovations of Sesamum species.</title>
        <authorList>
            <person name="Miao H."/>
            <person name="Wang L."/>
            <person name="Qu L."/>
            <person name="Liu H."/>
            <person name="Sun Y."/>
            <person name="Le M."/>
            <person name="Wang Q."/>
            <person name="Wei S."/>
            <person name="Zheng Y."/>
            <person name="Lin W."/>
            <person name="Duan Y."/>
            <person name="Cao H."/>
            <person name="Xiong S."/>
            <person name="Wang X."/>
            <person name="Wei L."/>
            <person name="Li C."/>
            <person name="Ma Q."/>
            <person name="Ju M."/>
            <person name="Zhao R."/>
            <person name="Li G."/>
            <person name="Mu C."/>
            <person name="Tian Q."/>
            <person name="Mei H."/>
            <person name="Zhang T."/>
            <person name="Gao T."/>
            <person name="Zhang H."/>
        </authorList>
    </citation>
    <scope>NUCLEOTIDE SEQUENCE</scope>
    <source>
        <strain evidence="2">3651</strain>
    </source>
</reference>
<comment type="caution">
    <text evidence="2">The sequence shown here is derived from an EMBL/GenBank/DDBJ whole genome shotgun (WGS) entry which is preliminary data.</text>
</comment>
<reference evidence="2" key="1">
    <citation type="submission" date="2020-06" db="EMBL/GenBank/DDBJ databases">
        <authorList>
            <person name="Li T."/>
            <person name="Hu X."/>
            <person name="Zhang T."/>
            <person name="Song X."/>
            <person name="Zhang H."/>
            <person name="Dai N."/>
            <person name="Sheng W."/>
            <person name="Hou X."/>
            <person name="Wei L."/>
        </authorList>
    </citation>
    <scope>NUCLEOTIDE SEQUENCE</scope>
    <source>
        <strain evidence="2">3651</strain>
        <tissue evidence="2">Leaf</tissue>
    </source>
</reference>
<name>A0AAE1YR15_9LAMI</name>